<dbReference type="AlphaFoldDB" id="A0A7X2TC62"/>
<dbReference type="EMBL" id="VUMD01000006">
    <property type="protein sequence ID" value="MSS36624.1"/>
    <property type="molecule type" value="Genomic_DNA"/>
</dbReference>
<organism evidence="2 3">
    <name type="scientific">Clostridium porci</name>
    <dbReference type="NCBI Taxonomy" id="2605778"/>
    <lineage>
        <taxon>Bacteria</taxon>
        <taxon>Bacillati</taxon>
        <taxon>Bacillota</taxon>
        <taxon>Clostridia</taxon>
        <taxon>Eubacteriales</taxon>
        <taxon>Clostridiaceae</taxon>
        <taxon>Clostridium</taxon>
    </lineage>
</organism>
<evidence type="ECO:0000313" key="2">
    <source>
        <dbReference type="EMBL" id="MSS36624.1"/>
    </source>
</evidence>
<proteinExistence type="predicted"/>
<reference evidence="2 3" key="1">
    <citation type="submission" date="2019-08" db="EMBL/GenBank/DDBJ databases">
        <title>In-depth cultivation of the pig gut microbiome towards novel bacterial diversity and tailored functional studies.</title>
        <authorList>
            <person name="Wylensek D."/>
            <person name="Hitch T.C.A."/>
            <person name="Clavel T."/>
        </authorList>
    </citation>
    <scope>NUCLEOTIDE SEQUENCE [LARGE SCALE GENOMIC DNA]</scope>
    <source>
        <strain evidence="2 3">WCA-389-WT-23D1</strain>
    </source>
</reference>
<evidence type="ECO:0000313" key="3">
    <source>
        <dbReference type="Proteomes" id="UP000429958"/>
    </source>
</evidence>
<dbReference type="Proteomes" id="UP000429958">
    <property type="component" value="Unassembled WGS sequence"/>
</dbReference>
<keyword evidence="3" id="KW-1185">Reference proteome</keyword>
<accession>A0A7X2TC62</accession>
<feature type="region of interest" description="Disordered" evidence="1">
    <location>
        <begin position="150"/>
        <end position="176"/>
    </location>
</feature>
<sequence length="176" mass="20226">MIVNQKELSQCLGISSRRVRQLREDGLFKISQEGRGYNLEKSIQEYIEYKINAETGRRASISKEEVQAEHEEVKKQISLLKLRKLRRELHEAADVEAFLSDMLIRFKNRLLAVPNKLAMQTAGEEDINTVIQIIKKELIAVLEELSKYDPDEIDGQKAEPMDELEEHEDGEEGDSG</sequence>
<protein>
    <submittedName>
        <fullName evidence="2">DNA-packaging protein</fullName>
    </submittedName>
</protein>
<feature type="compositionally biased region" description="Acidic residues" evidence="1">
    <location>
        <begin position="161"/>
        <end position="176"/>
    </location>
</feature>
<gene>
    <name evidence="2" type="ORF">FYJ39_08575</name>
</gene>
<dbReference type="RefSeq" id="WP_328597534.1">
    <property type="nucleotide sequence ID" value="NZ_DBEWUL010000027.1"/>
</dbReference>
<feature type="compositionally biased region" description="Basic and acidic residues" evidence="1">
    <location>
        <begin position="150"/>
        <end position="160"/>
    </location>
</feature>
<name>A0A7X2TC62_9CLOT</name>
<comment type="caution">
    <text evidence="2">The sequence shown here is derived from an EMBL/GenBank/DDBJ whole genome shotgun (WGS) entry which is preliminary data.</text>
</comment>
<evidence type="ECO:0000256" key="1">
    <source>
        <dbReference type="SAM" id="MobiDB-lite"/>
    </source>
</evidence>